<dbReference type="RefSeq" id="WP_055073469.1">
    <property type="nucleotide sequence ID" value="NZ_CYXY01000028.1"/>
</dbReference>
<dbReference type="EMBL" id="CYXY01000028">
    <property type="protein sequence ID" value="CUN18137.1"/>
    <property type="molecule type" value="Genomic_DNA"/>
</dbReference>
<name>A0A173UVK7_ANAHA</name>
<reference evidence="1 2" key="1">
    <citation type="submission" date="2015-09" db="EMBL/GenBank/DDBJ databases">
        <authorList>
            <consortium name="Pathogen Informatics"/>
        </authorList>
    </citation>
    <scope>NUCLEOTIDE SEQUENCE [LARGE SCALE GENOMIC DNA]</scope>
    <source>
        <strain evidence="1 2">2789STDY5834959</strain>
    </source>
</reference>
<gene>
    <name evidence="1" type="ORF">ERS852571_03031</name>
</gene>
<dbReference type="SUPFAM" id="SSF53474">
    <property type="entry name" value="alpha/beta-Hydrolases"/>
    <property type="match status" value="1"/>
</dbReference>
<protein>
    <submittedName>
        <fullName evidence="1">Predicted hydrolase of the alpha/beta superfamily</fullName>
    </submittedName>
</protein>
<dbReference type="AlphaFoldDB" id="A0A173UVK7"/>
<evidence type="ECO:0000313" key="1">
    <source>
        <dbReference type="EMBL" id="CUN18137.1"/>
    </source>
</evidence>
<dbReference type="Gene3D" id="3.40.50.1820">
    <property type="entry name" value="alpha/beta hydrolase"/>
    <property type="match status" value="1"/>
</dbReference>
<organism evidence="1 2">
    <name type="scientific">Anaerostipes hadrus</name>
    <dbReference type="NCBI Taxonomy" id="649756"/>
    <lineage>
        <taxon>Bacteria</taxon>
        <taxon>Bacillati</taxon>
        <taxon>Bacillota</taxon>
        <taxon>Clostridia</taxon>
        <taxon>Lachnospirales</taxon>
        <taxon>Lachnospiraceae</taxon>
        <taxon>Anaerostipes</taxon>
    </lineage>
</organism>
<proteinExistence type="predicted"/>
<dbReference type="Pfam" id="PF00756">
    <property type="entry name" value="Esterase"/>
    <property type="match status" value="1"/>
</dbReference>
<evidence type="ECO:0000313" key="2">
    <source>
        <dbReference type="Proteomes" id="UP000095553"/>
    </source>
</evidence>
<sequence length="244" mass="28040">MKINPLKAEKLMEMNVFMQKLQIKQKACYIEQNGSGGPIILWGMYPHRGNEIAHMWDCLMETVNDQDFLFCAFQVKDWNADFSPWKSPAAFGDEDFTGNGPKTLQWLMNDLIPELKADYGVDREIYLIGYSLAGLFALWAAYETDIFSAIASCSGSLWFEQWDEYVLHHQIKHESNIYLSLGGKEEKTKNPVMARVGDRTRTQERILRNDPKVKQTTLEFNSGGHFADAQKRLAKAVKWLLECT</sequence>
<dbReference type="GO" id="GO:0016787">
    <property type="term" value="F:hydrolase activity"/>
    <property type="evidence" value="ECO:0007669"/>
    <property type="project" value="UniProtKB-KW"/>
</dbReference>
<dbReference type="Proteomes" id="UP000095553">
    <property type="component" value="Unassembled WGS sequence"/>
</dbReference>
<accession>A0A173UVK7</accession>
<dbReference type="InterPro" id="IPR029058">
    <property type="entry name" value="AB_hydrolase_fold"/>
</dbReference>
<keyword evidence="1" id="KW-0378">Hydrolase</keyword>
<dbReference type="InterPro" id="IPR000801">
    <property type="entry name" value="Esterase-like"/>
</dbReference>